<dbReference type="Proteomes" id="UP000271374">
    <property type="component" value="Unassembled WGS sequence"/>
</dbReference>
<name>A0A3S0KD43_9BACI</name>
<evidence type="ECO:0000313" key="2">
    <source>
        <dbReference type="Proteomes" id="UP000271374"/>
    </source>
</evidence>
<dbReference type="RefSeq" id="WP_126410082.1">
    <property type="nucleotide sequence ID" value="NZ_RXNT01000016.1"/>
</dbReference>
<reference evidence="1 2" key="1">
    <citation type="submission" date="2018-12" db="EMBL/GenBank/DDBJ databases">
        <title>Bacillus yapensis draft genome sequence.</title>
        <authorList>
            <person name="Yu L."/>
            <person name="Xu X."/>
            <person name="Tang X."/>
        </authorList>
    </citation>
    <scope>NUCLEOTIDE SEQUENCE [LARGE SCALE GENOMIC DNA]</scope>
    <source>
        <strain evidence="1 2">XXST-01</strain>
    </source>
</reference>
<organism evidence="1 2">
    <name type="scientific">Bacillus yapensis</name>
    <dbReference type="NCBI Taxonomy" id="2492960"/>
    <lineage>
        <taxon>Bacteria</taxon>
        <taxon>Bacillati</taxon>
        <taxon>Bacillota</taxon>
        <taxon>Bacilli</taxon>
        <taxon>Bacillales</taxon>
        <taxon>Bacillaceae</taxon>
        <taxon>Bacillus</taxon>
    </lineage>
</organism>
<evidence type="ECO:0000313" key="1">
    <source>
        <dbReference type="EMBL" id="RTR28078.1"/>
    </source>
</evidence>
<dbReference type="AlphaFoldDB" id="A0A3S0KD43"/>
<accession>A0A3S0KD43</accession>
<gene>
    <name evidence="1" type="ORF">EKG37_17395</name>
</gene>
<sequence>MFISLMKTVEAGSDISVEELHVENGGDLKMICVSQESIVGYSTSSFKVAEEKHELFVCYTKKELEKYVSPVVATIAWGFFTDG</sequence>
<comment type="caution">
    <text evidence="1">The sequence shown here is derived from an EMBL/GenBank/DDBJ whole genome shotgun (WGS) entry which is preliminary data.</text>
</comment>
<protein>
    <submittedName>
        <fullName evidence="1">Uncharacterized protein</fullName>
    </submittedName>
</protein>
<dbReference type="EMBL" id="RXNT01000016">
    <property type="protein sequence ID" value="RTR28078.1"/>
    <property type="molecule type" value="Genomic_DNA"/>
</dbReference>
<dbReference type="OrthoDB" id="9868964at2"/>
<keyword evidence="2" id="KW-1185">Reference proteome</keyword>
<proteinExistence type="predicted"/>